<proteinExistence type="predicted"/>
<feature type="compositionally biased region" description="Pro residues" evidence="1">
    <location>
        <begin position="263"/>
        <end position="277"/>
    </location>
</feature>
<dbReference type="Proteomes" id="UP000239156">
    <property type="component" value="Unassembled WGS sequence"/>
</dbReference>
<feature type="region of interest" description="Disordered" evidence="1">
    <location>
        <begin position="202"/>
        <end position="223"/>
    </location>
</feature>
<reference evidence="2" key="1">
    <citation type="submission" date="2017-12" db="EMBL/GenBank/DDBJ databases">
        <title>Gene loss provides genomic basis for host adaptation in cereal stripe rust fungi.</title>
        <authorList>
            <person name="Xia C."/>
        </authorList>
    </citation>
    <scope>NUCLEOTIDE SEQUENCE [LARGE SCALE GENOMIC DNA]</scope>
    <source>
        <strain evidence="2">93-210</strain>
    </source>
</reference>
<feature type="compositionally biased region" description="Low complexity" evidence="1">
    <location>
        <begin position="310"/>
        <end position="324"/>
    </location>
</feature>
<feature type="compositionally biased region" description="Low complexity" evidence="1">
    <location>
        <begin position="93"/>
        <end position="104"/>
    </location>
</feature>
<accession>A0A2S4VU35</accession>
<name>A0A2S4VU35_9BASI</name>
<dbReference type="VEuPathDB" id="FungiDB:PSHT_01900"/>
<feature type="region of interest" description="Disordered" evidence="1">
    <location>
        <begin position="159"/>
        <end position="178"/>
    </location>
</feature>
<comment type="caution">
    <text evidence="2">The sequence shown here is derived from an EMBL/GenBank/DDBJ whole genome shotgun (WGS) entry which is preliminary data.</text>
</comment>
<dbReference type="AlphaFoldDB" id="A0A2S4VU35"/>
<gene>
    <name evidence="2" type="ORF">PSTT_04031</name>
</gene>
<sequence length="853" mass="95504">MGTNTTLKTGRTLSRSHLHLLNEPSRQIFEGVLSPFRLVSSAIWADQTPPPIPATRLLAILSTGPPIRLTSPGSQSEQPTLLSLLRPETPDGPSSAPNFFSSPSLDGDIPLEQQSNPKRTEERQWADSTIPPSHSPTWAHDLIPNPTAFQDVSLGSQFIGRKTQDGPSKALKTQQVDSSPWEPVLIPNAAFFEDVSLASGLSRKKSNDGPPNDFAIPEPNLPSWGPVSISNAASFDDASIVPQSIERKRRESHSNLLTSNPNPSSPTPPSPLDPPTPKTSSHAPDEIDLDYAGSLPLEKKRRLDRSKGDTSNSSPSSSTPLSLTDAPGSTGSASTRHENIHGHPQTVLPISNNQVKQSHGMMPSRGRGHRLESDQLPIKPDPSNQPLDNNIIQMISSILKEEAPKSLYLDLIQSTPRFLAVSGHIAVSLLVKYHEMFSAMARCQRIMGVAYNVLVPRTSQESLTMLPRSRKQLGYVVRILRRSDGQLQTATQLIVLHRHLIRWVYKIHGRKLKELKIPTYVHYSQSEEMLNWIHEQVFTSLDGTPLMGIKDTPLPLWGVEDKLGPAKLILLNYLRQDEIDDELAFSTAWKLTHEFEDHHPPPINSLEDSRSTHISPDFEQRMSILLQLATKMKLKFDFLFVTSRQHEGDDKLMKSSLSTLKIADVKLGSMSGHRLSPHPNLPISMYYVRGEPGYGLTRVERYEGKPLILIKVAVLFKRLLRAANLLNVEILKQFRFKESEINTRRQKLLDWLHEITLEPHNGVPVIGRVTLKHEDLAPWDDESFGQADVFTPIQRSLIEYFSKKPNTKDLQDHTAFILTSWYQDQFPDQFKSLIKIFKNKFNPASGPGRLVVD</sequence>
<keyword evidence="3" id="KW-1185">Reference proteome</keyword>
<feature type="compositionally biased region" description="Polar residues" evidence="1">
    <location>
        <begin position="348"/>
        <end position="357"/>
    </location>
</feature>
<evidence type="ECO:0000313" key="3">
    <source>
        <dbReference type="Proteomes" id="UP000239156"/>
    </source>
</evidence>
<dbReference type="VEuPathDB" id="FungiDB:PSTT_04031"/>
<feature type="region of interest" description="Disordered" evidence="1">
    <location>
        <begin position="247"/>
        <end position="370"/>
    </location>
</feature>
<feature type="compositionally biased region" description="Polar residues" evidence="1">
    <location>
        <begin position="126"/>
        <end position="136"/>
    </location>
</feature>
<evidence type="ECO:0000256" key="1">
    <source>
        <dbReference type="SAM" id="MobiDB-lite"/>
    </source>
</evidence>
<evidence type="ECO:0000313" key="2">
    <source>
        <dbReference type="EMBL" id="POW13034.1"/>
    </source>
</evidence>
<organism evidence="2 3">
    <name type="scientific">Puccinia striiformis</name>
    <dbReference type="NCBI Taxonomy" id="27350"/>
    <lineage>
        <taxon>Eukaryota</taxon>
        <taxon>Fungi</taxon>
        <taxon>Dikarya</taxon>
        <taxon>Basidiomycota</taxon>
        <taxon>Pucciniomycotina</taxon>
        <taxon>Pucciniomycetes</taxon>
        <taxon>Pucciniales</taxon>
        <taxon>Pucciniaceae</taxon>
        <taxon>Puccinia</taxon>
    </lineage>
</organism>
<dbReference type="EMBL" id="PKSL01000027">
    <property type="protein sequence ID" value="POW13034.1"/>
    <property type="molecule type" value="Genomic_DNA"/>
</dbReference>
<protein>
    <submittedName>
        <fullName evidence="2">Uncharacterized protein</fullName>
    </submittedName>
</protein>
<feature type="region of interest" description="Disordered" evidence="1">
    <location>
        <begin position="84"/>
        <end position="144"/>
    </location>
</feature>